<dbReference type="RefSeq" id="WP_336132420.1">
    <property type="nucleotide sequence ID" value="NZ_JBANDL010000002.1"/>
</dbReference>
<reference evidence="2 3" key="1">
    <citation type="submission" date="2024-02" db="EMBL/GenBank/DDBJ databases">
        <title>Lysobacter Genome Sequencing and Mining.</title>
        <authorList>
            <person name="Bierman J."/>
            <person name="Walker M.C."/>
        </authorList>
    </citation>
    <scope>NUCLEOTIDE SEQUENCE [LARGE SCALE GENOMIC DNA]</scope>
    <source>
        <strain evidence="2 3">PB6250</strain>
    </source>
</reference>
<dbReference type="SUPFAM" id="SSF159888">
    <property type="entry name" value="YdhG-like"/>
    <property type="match status" value="1"/>
</dbReference>
<evidence type="ECO:0000313" key="2">
    <source>
        <dbReference type="EMBL" id="MEI2456386.1"/>
    </source>
</evidence>
<name>A0ABU8D5T7_9GAMM</name>
<accession>A0ABU8D5T7</accession>
<keyword evidence="3" id="KW-1185">Reference proteome</keyword>
<protein>
    <submittedName>
        <fullName evidence="2">DUF1801 domain-containing protein</fullName>
    </submittedName>
</protein>
<comment type="caution">
    <text evidence="2">The sequence shown here is derived from an EMBL/GenBank/DDBJ whole genome shotgun (WGS) entry which is preliminary data.</text>
</comment>
<evidence type="ECO:0000313" key="3">
    <source>
        <dbReference type="Proteomes" id="UP001387215"/>
    </source>
</evidence>
<organism evidence="2 3">
    <name type="scientific">Lysobacter firmicutimachus</name>
    <dbReference type="NCBI Taxonomy" id="1792846"/>
    <lineage>
        <taxon>Bacteria</taxon>
        <taxon>Pseudomonadati</taxon>
        <taxon>Pseudomonadota</taxon>
        <taxon>Gammaproteobacteria</taxon>
        <taxon>Lysobacterales</taxon>
        <taxon>Lysobacteraceae</taxon>
        <taxon>Lysobacter</taxon>
    </lineage>
</organism>
<feature type="domain" description="YdhG-like" evidence="1">
    <location>
        <begin position="22"/>
        <end position="114"/>
    </location>
</feature>
<proteinExistence type="predicted"/>
<dbReference type="EMBL" id="JBANDL010000002">
    <property type="protein sequence ID" value="MEI2456386.1"/>
    <property type="molecule type" value="Genomic_DNA"/>
</dbReference>
<dbReference type="Gene3D" id="3.90.1150.200">
    <property type="match status" value="1"/>
</dbReference>
<dbReference type="Proteomes" id="UP001387215">
    <property type="component" value="Unassembled WGS sequence"/>
</dbReference>
<gene>
    <name evidence="2" type="ORF">V2J18_17110</name>
</gene>
<evidence type="ECO:0000259" key="1">
    <source>
        <dbReference type="Pfam" id="PF08818"/>
    </source>
</evidence>
<sequence>MKKSVPAASPDAYVAALDGWHRPLVESLRRATLAAGTLDERIKWGHLVYFSNGPVLLIRAEEQRVLFGFWRGKRLVELEPRLKPGGKYELATMELREGDKIASAQVKKLVKAAIELNRSVGDPTAISGDG</sequence>
<dbReference type="Pfam" id="PF08818">
    <property type="entry name" value="DUF1801"/>
    <property type="match status" value="1"/>
</dbReference>
<dbReference type="InterPro" id="IPR014922">
    <property type="entry name" value="YdhG-like"/>
</dbReference>